<protein>
    <submittedName>
        <fullName evidence="1">Uncharacterized protein</fullName>
    </submittedName>
</protein>
<sequence>MRIGLPFKGSGVDVTGLTATSPRVRKGKTFYGAGTDNEQSGTMQNVEAVNKKMDINETYNIIPGYRNGNDIFHQSLETFYGTFVDPGPGTQVVETKGKYAMYDVIVLEVSGLRPDVIKYGVVVGEGEGAVTGTWQGFV</sequence>
<evidence type="ECO:0000313" key="1">
    <source>
        <dbReference type="EMBL" id="MEQ2424490.1"/>
    </source>
</evidence>
<organism evidence="1 2">
    <name type="scientific">Enterocloster hominis</name>
    <name type="common">ex Hitch et al. 2024</name>
    <dbReference type="NCBI Taxonomy" id="1917870"/>
    <lineage>
        <taxon>Bacteria</taxon>
        <taxon>Bacillati</taxon>
        <taxon>Bacillota</taxon>
        <taxon>Clostridia</taxon>
        <taxon>Lachnospirales</taxon>
        <taxon>Lachnospiraceae</taxon>
        <taxon>Enterocloster</taxon>
    </lineage>
</organism>
<accession>A0ABV1D279</accession>
<name>A0ABV1D279_9FIRM</name>
<dbReference type="Proteomes" id="UP001454086">
    <property type="component" value="Unassembled WGS sequence"/>
</dbReference>
<evidence type="ECO:0000313" key="2">
    <source>
        <dbReference type="Proteomes" id="UP001454086"/>
    </source>
</evidence>
<comment type="caution">
    <text evidence="1">The sequence shown here is derived from an EMBL/GenBank/DDBJ whole genome shotgun (WGS) entry which is preliminary data.</text>
</comment>
<reference evidence="1 2" key="1">
    <citation type="submission" date="2024-03" db="EMBL/GenBank/DDBJ databases">
        <title>Human intestinal bacterial collection.</title>
        <authorList>
            <person name="Pauvert C."/>
            <person name="Hitch T.C.A."/>
            <person name="Clavel T."/>
        </authorList>
    </citation>
    <scope>NUCLEOTIDE SEQUENCE [LARGE SCALE GENOMIC DNA]</scope>
    <source>
        <strain evidence="1 2">CLA-SR-H021</strain>
    </source>
</reference>
<proteinExistence type="predicted"/>
<keyword evidence="2" id="KW-1185">Reference proteome</keyword>
<dbReference type="RefSeq" id="WP_349117943.1">
    <property type="nucleotide sequence ID" value="NZ_JBBMFM010000014.1"/>
</dbReference>
<gene>
    <name evidence="1" type="ORF">WMQ36_05840</name>
</gene>
<dbReference type="EMBL" id="JBBMFM010000014">
    <property type="protein sequence ID" value="MEQ2424490.1"/>
    <property type="molecule type" value="Genomic_DNA"/>
</dbReference>